<feature type="region of interest" description="Disordered" evidence="1">
    <location>
        <begin position="21"/>
        <end position="40"/>
    </location>
</feature>
<evidence type="ECO:0000256" key="1">
    <source>
        <dbReference type="SAM" id="MobiDB-lite"/>
    </source>
</evidence>
<organism evidence="2">
    <name type="scientific">Tetraselmis chuii</name>
    <dbReference type="NCBI Taxonomy" id="63592"/>
    <lineage>
        <taxon>Eukaryota</taxon>
        <taxon>Viridiplantae</taxon>
        <taxon>Chlorophyta</taxon>
        <taxon>core chlorophytes</taxon>
        <taxon>Chlorodendrophyceae</taxon>
        <taxon>Chlorodendrales</taxon>
        <taxon>Chlorodendraceae</taxon>
        <taxon>Tetraselmis</taxon>
    </lineage>
</organism>
<dbReference type="SUPFAM" id="SSF111038">
    <property type="entry name" value="YjbQ-like"/>
    <property type="match status" value="1"/>
</dbReference>
<proteinExistence type="predicted"/>
<gene>
    <name evidence="2" type="ORF">TCHU04912_LOCUS3398</name>
</gene>
<evidence type="ECO:0000313" key="2">
    <source>
        <dbReference type="EMBL" id="CAD9201165.1"/>
    </source>
</evidence>
<dbReference type="AlphaFoldDB" id="A0A7S1SL55"/>
<protein>
    <recommendedName>
        <fullName evidence="3">Secondary thiamine-phosphate synthase enzyme</fullName>
    </recommendedName>
</protein>
<dbReference type="EMBL" id="HBGG01006893">
    <property type="protein sequence ID" value="CAD9201165.1"/>
    <property type="molecule type" value="Transcribed_RNA"/>
</dbReference>
<dbReference type="PANTHER" id="PTHR30615">
    <property type="entry name" value="UNCHARACTERIZED PROTEIN YJBQ-RELATED"/>
    <property type="match status" value="1"/>
</dbReference>
<dbReference type="InterPro" id="IPR035917">
    <property type="entry name" value="YjbQ-like_sf"/>
</dbReference>
<dbReference type="Gene3D" id="2.60.120.460">
    <property type="entry name" value="YjbQ-like"/>
    <property type="match status" value="1"/>
</dbReference>
<dbReference type="PROSITE" id="PS01314">
    <property type="entry name" value="UPF0047"/>
    <property type="match status" value="1"/>
</dbReference>
<reference evidence="2" key="1">
    <citation type="submission" date="2021-01" db="EMBL/GenBank/DDBJ databases">
        <authorList>
            <person name="Corre E."/>
            <person name="Pelletier E."/>
            <person name="Niang G."/>
            <person name="Scheremetjew M."/>
            <person name="Finn R."/>
            <person name="Kale V."/>
            <person name="Holt S."/>
            <person name="Cochrane G."/>
            <person name="Meng A."/>
            <person name="Brown T."/>
            <person name="Cohen L."/>
        </authorList>
    </citation>
    <scope>NUCLEOTIDE SEQUENCE</scope>
    <source>
        <strain evidence="2">PLY429</strain>
    </source>
</reference>
<dbReference type="Pfam" id="PF01894">
    <property type="entry name" value="YjbQ"/>
    <property type="match status" value="1"/>
</dbReference>
<accession>A0A7S1SL55</accession>
<dbReference type="PANTHER" id="PTHR30615:SF16">
    <property type="entry name" value="SECONDARY THIAMINE-PHOSPHATE SYNTHASE ENZYME"/>
    <property type="match status" value="1"/>
</dbReference>
<evidence type="ECO:0008006" key="3">
    <source>
        <dbReference type="Google" id="ProtNLM"/>
    </source>
</evidence>
<name>A0A7S1SL55_9CHLO</name>
<sequence>MAAGLAVSGFPAAAFRRISPSSPAPARALSPATTTSSRPPLSAYYRRTEVGLTAPQSCRPAATGTKSRAVALAASTRETSGLLIEYTQVEVVTQPGVALFDITPQIKALLAVLGATEGVVHVLSRHTTTAVVINEMEGRLVDDVRQFLPKLVPPGEPYLHNDIHLRDGPPDWPGGNAAWRAQEPVNAHSHLQAMLLGQSETVPVHQGELVLGTWQSVILVELDGTEGRVRTVGLQFMGRGRST</sequence>
<dbReference type="InterPro" id="IPR001602">
    <property type="entry name" value="UPF0047_YjbQ-like"/>
</dbReference>